<sequence length="175" mass="18472">MLRGECMELPCTRQRHVPNSRRSPSQKRPGPRPFGSWRPSLKSQTCNLNPVYLNVWPSGVFASIRPSGVARPCRNALFVPWLSTLVRHRGGAGLSAVLTGRPGDWLRVLPLALEGKPAGSLLDPRGVRPLIIAAGDASAREGPAGAHGFHAPSAVAVLGSGTRCGPPGGISHSDL</sequence>
<name>A0ABN8ZDG2_RANTA</name>
<protein>
    <submittedName>
        <fullName evidence="2">Uncharacterized protein</fullName>
    </submittedName>
</protein>
<evidence type="ECO:0000313" key="2">
    <source>
        <dbReference type="EMBL" id="CAI9171938.1"/>
    </source>
</evidence>
<keyword evidence="3" id="KW-1185">Reference proteome</keyword>
<dbReference type="Proteomes" id="UP001176941">
    <property type="component" value="Chromosome 31"/>
</dbReference>
<accession>A0ABN8ZDG2</accession>
<organism evidence="2 3">
    <name type="scientific">Rangifer tarandus platyrhynchus</name>
    <name type="common">Svalbard reindeer</name>
    <dbReference type="NCBI Taxonomy" id="3082113"/>
    <lineage>
        <taxon>Eukaryota</taxon>
        <taxon>Metazoa</taxon>
        <taxon>Chordata</taxon>
        <taxon>Craniata</taxon>
        <taxon>Vertebrata</taxon>
        <taxon>Euteleostomi</taxon>
        <taxon>Mammalia</taxon>
        <taxon>Eutheria</taxon>
        <taxon>Laurasiatheria</taxon>
        <taxon>Artiodactyla</taxon>
        <taxon>Ruminantia</taxon>
        <taxon>Pecora</taxon>
        <taxon>Cervidae</taxon>
        <taxon>Odocoileinae</taxon>
        <taxon>Rangifer</taxon>
    </lineage>
</organism>
<dbReference type="EMBL" id="OX459967">
    <property type="protein sequence ID" value="CAI9171938.1"/>
    <property type="molecule type" value="Genomic_DNA"/>
</dbReference>
<feature type="region of interest" description="Disordered" evidence="1">
    <location>
        <begin position="1"/>
        <end position="40"/>
    </location>
</feature>
<evidence type="ECO:0000313" key="3">
    <source>
        <dbReference type="Proteomes" id="UP001176941"/>
    </source>
</evidence>
<reference evidence="2" key="1">
    <citation type="submission" date="2023-04" db="EMBL/GenBank/DDBJ databases">
        <authorList>
            <consortium name="ELIXIR-Norway"/>
        </authorList>
    </citation>
    <scope>NUCLEOTIDE SEQUENCE [LARGE SCALE GENOMIC DNA]</scope>
</reference>
<evidence type="ECO:0000256" key="1">
    <source>
        <dbReference type="SAM" id="MobiDB-lite"/>
    </source>
</evidence>
<gene>
    <name evidence="2" type="ORF">MRATA1EN1_LOCUS20900</name>
</gene>
<proteinExistence type="predicted"/>